<dbReference type="OrthoDB" id="426718at2759"/>
<dbReference type="EMBL" id="LASV01000094">
    <property type="protein sequence ID" value="KKA23614.1"/>
    <property type="molecule type" value="Genomic_DNA"/>
</dbReference>
<protein>
    <submittedName>
        <fullName evidence="2">Uncharacterized protein</fullName>
    </submittedName>
</protein>
<dbReference type="PANTHER" id="PTHR37490">
    <property type="entry name" value="EXPRESSED PROTEIN"/>
    <property type="match status" value="1"/>
</dbReference>
<evidence type="ECO:0000313" key="2">
    <source>
        <dbReference type="EMBL" id="KKA23614.1"/>
    </source>
</evidence>
<keyword evidence="3" id="KW-1185">Reference proteome</keyword>
<sequence>MHFFDKVEKTVWGSLCVLATLFLVVWYYQTAAHWTTIDPSRPDPVPVILSTERNYTRTLVVAKLQDDDTSWVDRLVHEDPHLHGAVYTVDNSSAELTVPMNKGHEAMAYLTYIIDHYSSLSDITLFMHAHQTTWHNNDFLDSDSALMVRRLRSEHVVRSGYMNLRCHQQPGCPDHIHPVVGDGVNNVDDDLLNIPEAAVIGSSWRQLFPDEPVPAVLSQPCCGQFAVSAERIRNIPLEHYVSYRDWLLGTELEDSLSGRVWEYLWQFLFTGQAEYCPEETFCYCEGYGVCFDEDEYEQYFELRDEARRLEKEIEGLTSTDAEDETPEDTVTAMKIDLAVMYQRMDEIKAKEVQ</sequence>
<evidence type="ECO:0000313" key="3">
    <source>
        <dbReference type="Proteomes" id="UP000053958"/>
    </source>
</evidence>
<feature type="transmembrane region" description="Helical" evidence="1">
    <location>
        <begin position="12"/>
        <end position="29"/>
    </location>
</feature>
<keyword evidence="1" id="KW-0812">Transmembrane</keyword>
<gene>
    <name evidence="2" type="ORF">T310_2360</name>
</gene>
<evidence type="ECO:0000256" key="1">
    <source>
        <dbReference type="SAM" id="Phobius"/>
    </source>
</evidence>
<keyword evidence="1" id="KW-0472">Membrane</keyword>
<dbReference type="RefSeq" id="XP_013330226.1">
    <property type="nucleotide sequence ID" value="XM_013474772.1"/>
</dbReference>
<comment type="caution">
    <text evidence="2">The sequence shown here is derived from an EMBL/GenBank/DDBJ whole genome shotgun (WGS) entry which is preliminary data.</text>
</comment>
<proteinExistence type="predicted"/>
<dbReference type="PANTHER" id="PTHR37490:SF3">
    <property type="entry name" value="DUF3431 DOMAIN CONTAINING PROTEIN"/>
    <property type="match status" value="1"/>
</dbReference>
<dbReference type="STRING" id="1408163.A0A0F4YZD0"/>
<dbReference type="Pfam" id="PF11913">
    <property type="entry name" value="DUF3431"/>
    <property type="match status" value="1"/>
</dbReference>
<organism evidence="2 3">
    <name type="scientific">Rasamsonia emersonii (strain ATCC 16479 / CBS 393.64 / IMI 116815)</name>
    <dbReference type="NCBI Taxonomy" id="1408163"/>
    <lineage>
        <taxon>Eukaryota</taxon>
        <taxon>Fungi</taxon>
        <taxon>Dikarya</taxon>
        <taxon>Ascomycota</taxon>
        <taxon>Pezizomycotina</taxon>
        <taxon>Eurotiomycetes</taxon>
        <taxon>Eurotiomycetidae</taxon>
        <taxon>Eurotiales</taxon>
        <taxon>Trichocomaceae</taxon>
        <taxon>Rasamsonia</taxon>
    </lineage>
</organism>
<accession>A0A0F4YZD0</accession>
<keyword evidence="1" id="KW-1133">Transmembrane helix</keyword>
<dbReference type="Proteomes" id="UP000053958">
    <property type="component" value="Unassembled WGS sequence"/>
</dbReference>
<dbReference type="InterPro" id="IPR021838">
    <property type="entry name" value="DUF3431"/>
</dbReference>
<dbReference type="AlphaFoldDB" id="A0A0F4YZD0"/>
<dbReference type="GeneID" id="25314711"/>
<reference evidence="2 3" key="1">
    <citation type="submission" date="2015-04" db="EMBL/GenBank/DDBJ databases">
        <authorList>
            <person name="Heijne W.H."/>
            <person name="Fedorova N.D."/>
            <person name="Nierman W.C."/>
            <person name="Vollebregt A.W."/>
            <person name="Zhao Z."/>
            <person name="Wu L."/>
            <person name="Kumar M."/>
            <person name="Stam H."/>
            <person name="van den Berg M.A."/>
            <person name="Pel H.J."/>
        </authorList>
    </citation>
    <scope>NUCLEOTIDE SEQUENCE [LARGE SCALE GENOMIC DNA]</scope>
    <source>
        <strain evidence="2 3">CBS 393.64</strain>
    </source>
</reference>
<name>A0A0F4YZD0_RASE3</name>